<evidence type="ECO:0000313" key="2">
    <source>
        <dbReference type="EMBL" id="TDP92162.1"/>
    </source>
</evidence>
<organism evidence="2 3">
    <name type="scientific">Labedaea rhizosphaerae</name>
    <dbReference type="NCBI Taxonomy" id="598644"/>
    <lineage>
        <taxon>Bacteria</taxon>
        <taxon>Bacillati</taxon>
        <taxon>Actinomycetota</taxon>
        <taxon>Actinomycetes</taxon>
        <taxon>Pseudonocardiales</taxon>
        <taxon>Pseudonocardiaceae</taxon>
        <taxon>Labedaea</taxon>
    </lineage>
</organism>
<evidence type="ECO:0000313" key="3">
    <source>
        <dbReference type="Proteomes" id="UP000295444"/>
    </source>
</evidence>
<dbReference type="EMBL" id="SNXZ01000008">
    <property type="protein sequence ID" value="TDP92162.1"/>
    <property type="molecule type" value="Genomic_DNA"/>
</dbReference>
<dbReference type="Proteomes" id="UP000295444">
    <property type="component" value="Unassembled WGS sequence"/>
</dbReference>
<dbReference type="AlphaFoldDB" id="A0A4R6RYE7"/>
<feature type="region of interest" description="Disordered" evidence="1">
    <location>
        <begin position="1"/>
        <end position="24"/>
    </location>
</feature>
<comment type="caution">
    <text evidence="2">The sequence shown here is derived from an EMBL/GenBank/DDBJ whole genome shotgun (WGS) entry which is preliminary data.</text>
</comment>
<accession>A0A4R6RYE7</accession>
<keyword evidence="3" id="KW-1185">Reference proteome</keyword>
<name>A0A4R6RYE7_LABRH</name>
<proteinExistence type="predicted"/>
<reference evidence="2 3" key="1">
    <citation type="submission" date="2019-03" db="EMBL/GenBank/DDBJ databases">
        <title>Genomic Encyclopedia of Type Strains, Phase IV (KMG-IV): sequencing the most valuable type-strain genomes for metagenomic binning, comparative biology and taxonomic classification.</title>
        <authorList>
            <person name="Goeker M."/>
        </authorList>
    </citation>
    <scope>NUCLEOTIDE SEQUENCE [LARGE SCALE GENOMIC DNA]</scope>
    <source>
        <strain evidence="2 3">DSM 45361</strain>
    </source>
</reference>
<evidence type="ECO:0000256" key="1">
    <source>
        <dbReference type="SAM" id="MobiDB-lite"/>
    </source>
</evidence>
<protein>
    <submittedName>
        <fullName evidence="2">Uncharacterized protein</fullName>
    </submittedName>
</protein>
<gene>
    <name evidence="2" type="ORF">EV186_108375</name>
</gene>
<sequence>MNTLGHRVASSPRDCNPSVRRGDDSVPGYLRKKAWNINLAVHRGNGSALACVRKE</sequence>